<organism evidence="5 6">
    <name type="scientific">Paenibacillus montanisoli</name>
    <dbReference type="NCBI Taxonomy" id="2081970"/>
    <lineage>
        <taxon>Bacteria</taxon>
        <taxon>Bacillati</taxon>
        <taxon>Bacillota</taxon>
        <taxon>Bacilli</taxon>
        <taxon>Bacillales</taxon>
        <taxon>Paenibacillaceae</taxon>
        <taxon>Paenibacillus</taxon>
    </lineage>
</organism>
<dbReference type="GO" id="GO:0043565">
    <property type="term" value="F:sequence-specific DNA binding"/>
    <property type="evidence" value="ECO:0007669"/>
    <property type="project" value="InterPro"/>
</dbReference>
<keyword evidence="1" id="KW-0805">Transcription regulation</keyword>
<keyword evidence="3" id="KW-0804">Transcription</keyword>
<evidence type="ECO:0000256" key="2">
    <source>
        <dbReference type="ARBA" id="ARBA00023125"/>
    </source>
</evidence>
<protein>
    <recommendedName>
        <fullName evidence="4">HTH araC/xylS-type domain-containing protein</fullName>
    </recommendedName>
</protein>
<dbReference type="Gene3D" id="1.10.10.60">
    <property type="entry name" value="Homeodomain-like"/>
    <property type="match status" value="1"/>
</dbReference>
<evidence type="ECO:0000256" key="3">
    <source>
        <dbReference type="ARBA" id="ARBA00023163"/>
    </source>
</evidence>
<dbReference type="AlphaFoldDB" id="A0A328UA86"/>
<dbReference type="PROSITE" id="PS01124">
    <property type="entry name" value="HTH_ARAC_FAMILY_2"/>
    <property type="match status" value="1"/>
</dbReference>
<proteinExistence type="predicted"/>
<evidence type="ECO:0000313" key="6">
    <source>
        <dbReference type="Proteomes" id="UP000249260"/>
    </source>
</evidence>
<dbReference type="InterPro" id="IPR037923">
    <property type="entry name" value="HTH-like"/>
</dbReference>
<feature type="domain" description="HTH araC/xylS-type" evidence="4">
    <location>
        <begin position="274"/>
        <end position="372"/>
    </location>
</feature>
<dbReference type="InterPro" id="IPR014710">
    <property type="entry name" value="RmlC-like_jellyroll"/>
</dbReference>
<keyword evidence="2" id="KW-0238">DNA-binding</keyword>
<name>A0A328UA86_9BACL</name>
<evidence type="ECO:0000313" key="5">
    <source>
        <dbReference type="EMBL" id="RAP76946.1"/>
    </source>
</evidence>
<dbReference type="SMART" id="SM00342">
    <property type="entry name" value="HTH_ARAC"/>
    <property type="match status" value="1"/>
</dbReference>
<dbReference type="SUPFAM" id="SSF51215">
    <property type="entry name" value="Regulatory protein AraC"/>
    <property type="match status" value="1"/>
</dbReference>
<sequence length="376" mass="43619">MTPSFASVSAIWRPIPLPAPVTMATFPLRSMIIANAPLVLVKECAYMVPFHYPEKIYIKVTVFWIFPKSSCKAVRFSMDNAAFPRLRAAALRDLSPVIHWARQHFRSPQFKWSRRIYDFELLYVKHGEIRAAIEGESFLVRAGSLLVLTPWKHHRIEVLTEPHAELLGVHFDFFDGAAASHAIIVDEHNPNPDAFSDMPYLTPDNLILFTEPHLPNVSPKIIALLENVIQEWNERHRDYDSVCKGLMLQLIALLVRHQSEHNQMPHPKHERKLLELVQAIRTECSRKWSSAEMAKFLLVHEDYMSKQFKAMMGVGPNKFVQGVRHQEAKRLLRETDHTVEWIAGAVGYEDFHYFSRVFRKWEGMSAMQFRRLSRTV</sequence>
<dbReference type="EMBL" id="QLUW01000002">
    <property type="protein sequence ID" value="RAP76946.1"/>
    <property type="molecule type" value="Genomic_DNA"/>
</dbReference>
<evidence type="ECO:0000256" key="1">
    <source>
        <dbReference type="ARBA" id="ARBA00023015"/>
    </source>
</evidence>
<dbReference type="OrthoDB" id="625043at2"/>
<dbReference type="Gene3D" id="2.60.120.10">
    <property type="entry name" value="Jelly Rolls"/>
    <property type="match status" value="1"/>
</dbReference>
<accession>A0A328UA86</accession>
<dbReference type="SUPFAM" id="SSF46689">
    <property type="entry name" value="Homeodomain-like"/>
    <property type="match status" value="1"/>
</dbReference>
<gene>
    <name evidence="5" type="ORF">DL346_15710</name>
</gene>
<dbReference type="Proteomes" id="UP000249260">
    <property type="component" value="Unassembled WGS sequence"/>
</dbReference>
<dbReference type="InterPro" id="IPR009057">
    <property type="entry name" value="Homeodomain-like_sf"/>
</dbReference>
<reference evidence="5 6" key="1">
    <citation type="submission" date="2018-06" db="EMBL/GenBank/DDBJ databases">
        <title>Paenibacillus montanisoli sp. nov., isolated from mountain area soil.</title>
        <authorList>
            <person name="Wu M."/>
        </authorList>
    </citation>
    <scope>NUCLEOTIDE SEQUENCE [LARGE SCALE GENOMIC DNA]</scope>
    <source>
        <strain evidence="5 6">RA17</strain>
    </source>
</reference>
<dbReference type="PANTHER" id="PTHR43280:SF2">
    <property type="entry name" value="HTH-TYPE TRANSCRIPTIONAL REGULATOR EXSA"/>
    <property type="match status" value="1"/>
</dbReference>
<dbReference type="InterPro" id="IPR018060">
    <property type="entry name" value="HTH_AraC"/>
</dbReference>
<keyword evidence="6" id="KW-1185">Reference proteome</keyword>
<comment type="caution">
    <text evidence="5">The sequence shown here is derived from an EMBL/GenBank/DDBJ whole genome shotgun (WGS) entry which is preliminary data.</text>
</comment>
<dbReference type="PANTHER" id="PTHR43280">
    <property type="entry name" value="ARAC-FAMILY TRANSCRIPTIONAL REGULATOR"/>
    <property type="match status" value="1"/>
</dbReference>
<evidence type="ECO:0000259" key="4">
    <source>
        <dbReference type="PROSITE" id="PS01124"/>
    </source>
</evidence>
<dbReference type="GO" id="GO:0003700">
    <property type="term" value="F:DNA-binding transcription factor activity"/>
    <property type="evidence" value="ECO:0007669"/>
    <property type="project" value="InterPro"/>
</dbReference>
<dbReference type="Pfam" id="PF12833">
    <property type="entry name" value="HTH_18"/>
    <property type="match status" value="1"/>
</dbReference>